<feature type="compositionally biased region" description="Basic and acidic residues" evidence="1">
    <location>
        <begin position="1"/>
        <end position="12"/>
    </location>
</feature>
<protein>
    <submittedName>
        <fullName evidence="2">Uncharacterized protein</fullName>
    </submittedName>
</protein>
<evidence type="ECO:0000256" key="1">
    <source>
        <dbReference type="SAM" id="MobiDB-lite"/>
    </source>
</evidence>
<feature type="region of interest" description="Disordered" evidence="1">
    <location>
        <begin position="111"/>
        <end position="148"/>
    </location>
</feature>
<dbReference type="AlphaFoldDB" id="A0AAV5SYU2"/>
<gene>
    <name evidence="2" type="ORF">PENTCL1PPCAC_6871</name>
</gene>
<accession>A0AAV5SYU2</accession>
<dbReference type="EMBL" id="BTSX01000002">
    <property type="protein sequence ID" value="GMS84696.1"/>
    <property type="molecule type" value="Genomic_DNA"/>
</dbReference>
<sequence length="148" mass="17044">EANRESAMESRRGSNSPSRCSSLCSTEFQTRETLEYLKNSLNTCEQNGESVVAKLKVVHQHKVKIDELYRRTVNDSRKNVDGLKENLRRCELNHLSVKERLTACEQAAANTVSHDGNTVDGKERERRREEQAERGDKYHLPLEETLRD</sequence>
<proteinExistence type="predicted"/>
<dbReference type="Proteomes" id="UP001432027">
    <property type="component" value="Unassembled WGS sequence"/>
</dbReference>
<name>A0AAV5SYU2_9BILA</name>
<evidence type="ECO:0000313" key="2">
    <source>
        <dbReference type="EMBL" id="GMS84696.1"/>
    </source>
</evidence>
<reference evidence="2" key="1">
    <citation type="submission" date="2023-10" db="EMBL/GenBank/DDBJ databases">
        <title>Genome assembly of Pristionchus species.</title>
        <authorList>
            <person name="Yoshida K."/>
            <person name="Sommer R.J."/>
        </authorList>
    </citation>
    <scope>NUCLEOTIDE SEQUENCE</scope>
    <source>
        <strain evidence="2">RS0144</strain>
    </source>
</reference>
<comment type="caution">
    <text evidence="2">The sequence shown here is derived from an EMBL/GenBank/DDBJ whole genome shotgun (WGS) entry which is preliminary data.</text>
</comment>
<feature type="compositionally biased region" description="Basic and acidic residues" evidence="1">
    <location>
        <begin position="120"/>
        <end position="148"/>
    </location>
</feature>
<organism evidence="2 3">
    <name type="scientific">Pristionchus entomophagus</name>
    <dbReference type="NCBI Taxonomy" id="358040"/>
    <lineage>
        <taxon>Eukaryota</taxon>
        <taxon>Metazoa</taxon>
        <taxon>Ecdysozoa</taxon>
        <taxon>Nematoda</taxon>
        <taxon>Chromadorea</taxon>
        <taxon>Rhabditida</taxon>
        <taxon>Rhabditina</taxon>
        <taxon>Diplogasteromorpha</taxon>
        <taxon>Diplogasteroidea</taxon>
        <taxon>Neodiplogasteridae</taxon>
        <taxon>Pristionchus</taxon>
    </lineage>
</organism>
<feature type="region of interest" description="Disordered" evidence="1">
    <location>
        <begin position="1"/>
        <end position="21"/>
    </location>
</feature>
<keyword evidence="3" id="KW-1185">Reference proteome</keyword>
<evidence type="ECO:0000313" key="3">
    <source>
        <dbReference type="Proteomes" id="UP001432027"/>
    </source>
</evidence>
<feature type="non-terminal residue" evidence="2">
    <location>
        <position position="1"/>
    </location>
</feature>